<evidence type="ECO:0000256" key="1">
    <source>
        <dbReference type="ARBA" id="ARBA00004141"/>
    </source>
</evidence>
<dbReference type="EMBL" id="NCSJ02000116">
    <property type="protein sequence ID" value="RFU29849.1"/>
    <property type="molecule type" value="Genomic_DNA"/>
</dbReference>
<feature type="region of interest" description="Disordered" evidence="6">
    <location>
        <begin position="329"/>
        <end position="358"/>
    </location>
</feature>
<dbReference type="OrthoDB" id="3648173at2759"/>
<dbReference type="Proteomes" id="UP000258309">
    <property type="component" value="Unassembled WGS sequence"/>
</dbReference>
<dbReference type="InterPro" id="IPR052337">
    <property type="entry name" value="SAT4-like"/>
</dbReference>
<feature type="transmembrane region" description="Helical" evidence="7">
    <location>
        <begin position="94"/>
        <end position="117"/>
    </location>
</feature>
<feature type="transmembrane region" description="Helical" evidence="7">
    <location>
        <begin position="215"/>
        <end position="235"/>
    </location>
</feature>
<dbReference type="AlphaFoldDB" id="A0A3E2H8X0"/>
<comment type="similarity">
    <text evidence="5">Belongs to the SAT4 family.</text>
</comment>
<dbReference type="Pfam" id="PF20684">
    <property type="entry name" value="Fung_rhodopsin"/>
    <property type="match status" value="1"/>
</dbReference>
<dbReference type="GO" id="GO:0016020">
    <property type="term" value="C:membrane"/>
    <property type="evidence" value="ECO:0007669"/>
    <property type="project" value="UniProtKB-SubCell"/>
</dbReference>
<comment type="subcellular location">
    <subcellularLocation>
        <location evidence="1">Membrane</location>
        <topology evidence="1">Multi-pass membrane protein</topology>
    </subcellularLocation>
</comment>
<feature type="transmembrane region" description="Helical" evidence="7">
    <location>
        <begin position="182"/>
        <end position="203"/>
    </location>
</feature>
<evidence type="ECO:0000256" key="4">
    <source>
        <dbReference type="ARBA" id="ARBA00023136"/>
    </source>
</evidence>
<feature type="transmembrane region" description="Helical" evidence="7">
    <location>
        <begin position="49"/>
        <end position="74"/>
    </location>
</feature>
<organism evidence="9 10">
    <name type="scientific">Scytalidium lignicola</name>
    <name type="common">Hyphomycete</name>
    <dbReference type="NCBI Taxonomy" id="5539"/>
    <lineage>
        <taxon>Eukaryota</taxon>
        <taxon>Fungi</taxon>
        <taxon>Dikarya</taxon>
        <taxon>Ascomycota</taxon>
        <taxon>Pezizomycotina</taxon>
        <taxon>Leotiomycetes</taxon>
        <taxon>Leotiomycetes incertae sedis</taxon>
        <taxon>Scytalidium</taxon>
    </lineage>
</organism>
<dbReference type="PANTHER" id="PTHR33048">
    <property type="entry name" value="PTH11-LIKE INTEGRAL MEMBRANE PROTEIN (AFU_ORTHOLOGUE AFUA_5G11245)"/>
    <property type="match status" value="1"/>
</dbReference>
<feature type="non-terminal residue" evidence="9">
    <location>
        <position position="1"/>
    </location>
</feature>
<proteinExistence type="inferred from homology"/>
<evidence type="ECO:0000256" key="6">
    <source>
        <dbReference type="SAM" id="MobiDB-lite"/>
    </source>
</evidence>
<feature type="compositionally biased region" description="Polar residues" evidence="6">
    <location>
        <begin position="334"/>
        <end position="343"/>
    </location>
</feature>
<sequence>MPDVSNLPGPYNGGILTGSCFGFGLVAFIVVVIRVWFRIWKRTIGISDYCIIISVITSIVQCAVISTAVTQWGYGHHDRDLPASLRTASTPSLLFWVNQLFFKLTTLFSKLSFFFVYKGLFAKSSTLLVRCLRVVNYFTAFLVTTYYFSAFWVSLFQCIPVQKAWMSKLPGHCIENDTFRIVTHAVNVTTSICLIIMPLPVLFSIKKRSPEITGFIILILLGLSHTSCTIVRLILQLHPLAGTKTDPHWVNVINNAIGVIEMEVGIIAASLVLMRPFFSFLRELIFGPKISSTNPSGYANMDSSRRTRMDGTQRDIKITKTVDIEMDSRDRSTENILASSRAGTQDAWVVREPTEKRP</sequence>
<keyword evidence="3 7" id="KW-1133">Transmembrane helix</keyword>
<feature type="domain" description="Rhodopsin" evidence="8">
    <location>
        <begin position="33"/>
        <end position="279"/>
    </location>
</feature>
<evidence type="ECO:0000256" key="7">
    <source>
        <dbReference type="SAM" id="Phobius"/>
    </source>
</evidence>
<feature type="transmembrane region" description="Helical" evidence="7">
    <location>
        <begin position="137"/>
        <end position="162"/>
    </location>
</feature>
<keyword evidence="10" id="KW-1185">Reference proteome</keyword>
<keyword evidence="2 7" id="KW-0812">Transmembrane</keyword>
<feature type="non-terminal residue" evidence="9">
    <location>
        <position position="358"/>
    </location>
</feature>
<keyword evidence="4 7" id="KW-0472">Membrane</keyword>
<evidence type="ECO:0000259" key="8">
    <source>
        <dbReference type="Pfam" id="PF20684"/>
    </source>
</evidence>
<reference evidence="9 10" key="1">
    <citation type="submission" date="2018-05" db="EMBL/GenBank/DDBJ databases">
        <title>Draft genome sequence of Scytalidium lignicola DSM 105466, a ubiquitous saprotrophic fungus.</title>
        <authorList>
            <person name="Buettner E."/>
            <person name="Gebauer A.M."/>
            <person name="Hofrichter M."/>
            <person name="Liers C."/>
            <person name="Kellner H."/>
        </authorList>
    </citation>
    <scope>NUCLEOTIDE SEQUENCE [LARGE SCALE GENOMIC DNA]</scope>
    <source>
        <strain evidence="9 10">DSM 105466</strain>
    </source>
</reference>
<evidence type="ECO:0000313" key="9">
    <source>
        <dbReference type="EMBL" id="RFU29849.1"/>
    </source>
</evidence>
<evidence type="ECO:0000256" key="2">
    <source>
        <dbReference type="ARBA" id="ARBA00022692"/>
    </source>
</evidence>
<name>A0A3E2H8X0_SCYLI</name>
<dbReference type="PANTHER" id="PTHR33048:SF55">
    <property type="entry name" value="INTEGRAL MEMBRANE PROTEIN"/>
    <property type="match status" value="1"/>
</dbReference>
<protein>
    <recommendedName>
        <fullName evidence="8">Rhodopsin domain-containing protein</fullName>
    </recommendedName>
</protein>
<feature type="transmembrane region" description="Helical" evidence="7">
    <location>
        <begin position="255"/>
        <end position="274"/>
    </location>
</feature>
<dbReference type="OMA" id="MRPCFQA"/>
<evidence type="ECO:0000256" key="3">
    <source>
        <dbReference type="ARBA" id="ARBA00022989"/>
    </source>
</evidence>
<evidence type="ECO:0000256" key="5">
    <source>
        <dbReference type="ARBA" id="ARBA00038359"/>
    </source>
</evidence>
<feature type="transmembrane region" description="Helical" evidence="7">
    <location>
        <begin position="15"/>
        <end position="37"/>
    </location>
</feature>
<gene>
    <name evidence="9" type="ORF">B7463_g6511</name>
</gene>
<dbReference type="InterPro" id="IPR049326">
    <property type="entry name" value="Rhodopsin_dom_fungi"/>
</dbReference>
<accession>A0A3E2H8X0</accession>
<evidence type="ECO:0000313" key="10">
    <source>
        <dbReference type="Proteomes" id="UP000258309"/>
    </source>
</evidence>
<dbReference type="STRING" id="5539.A0A3E2H8X0"/>
<comment type="caution">
    <text evidence="9">The sequence shown here is derived from an EMBL/GenBank/DDBJ whole genome shotgun (WGS) entry which is preliminary data.</text>
</comment>